<dbReference type="EMBL" id="GBRH01237561">
    <property type="protein sequence ID" value="JAD60334.1"/>
    <property type="molecule type" value="Transcribed_RNA"/>
</dbReference>
<accession>A0A0A9B8L3</accession>
<organism evidence="1">
    <name type="scientific">Arundo donax</name>
    <name type="common">Giant reed</name>
    <name type="synonym">Donax arundinaceus</name>
    <dbReference type="NCBI Taxonomy" id="35708"/>
    <lineage>
        <taxon>Eukaryota</taxon>
        <taxon>Viridiplantae</taxon>
        <taxon>Streptophyta</taxon>
        <taxon>Embryophyta</taxon>
        <taxon>Tracheophyta</taxon>
        <taxon>Spermatophyta</taxon>
        <taxon>Magnoliopsida</taxon>
        <taxon>Liliopsida</taxon>
        <taxon>Poales</taxon>
        <taxon>Poaceae</taxon>
        <taxon>PACMAD clade</taxon>
        <taxon>Arundinoideae</taxon>
        <taxon>Arundineae</taxon>
        <taxon>Arundo</taxon>
    </lineage>
</organism>
<sequence length="64" mass="7055">MRWAASNNCQTSEALQTPGNQAFVTTYRRLLCLESPKRPQTLPPSNQVFDTPPGSCSTCLLTLL</sequence>
<evidence type="ECO:0000313" key="1">
    <source>
        <dbReference type="EMBL" id="JAD60334.1"/>
    </source>
</evidence>
<proteinExistence type="predicted"/>
<reference evidence="1" key="1">
    <citation type="submission" date="2014-09" db="EMBL/GenBank/DDBJ databases">
        <authorList>
            <person name="Magalhaes I.L.F."/>
            <person name="Oliveira U."/>
            <person name="Santos F.R."/>
            <person name="Vidigal T.H.D.A."/>
            <person name="Brescovit A.D."/>
            <person name="Santos A.J."/>
        </authorList>
    </citation>
    <scope>NUCLEOTIDE SEQUENCE</scope>
    <source>
        <tissue evidence="1">Shoot tissue taken approximately 20 cm above the soil surface</tissue>
    </source>
</reference>
<reference evidence="1" key="2">
    <citation type="journal article" date="2015" name="Data Brief">
        <title>Shoot transcriptome of the giant reed, Arundo donax.</title>
        <authorList>
            <person name="Barrero R.A."/>
            <person name="Guerrero F.D."/>
            <person name="Moolhuijzen P."/>
            <person name="Goolsby J.A."/>
            <person name="Tidwell J."/>
            <person name="Bellgard S.E."/>
            <person name="Bellgard M.I."/>
        </authorList>
    </citation>
    <scope>NUCLEOTIDE SEQUENCE</scope>
    <source>
        <tissue evidence="1">Shoot tissue taken approximately 20 cm above the soil surface</tissue>
    </source>
</reference>
<name>A0A0A9B8L3_ARUDO</name>
<dbReference type="AlphaFoldDB" id="A0A0A9B8L3"/>
<protein>
    <submittedName>
        <fullName evidence="1">Uncharacterized protein</fullName>
    </submittedName>
</protein>